<evidence type="ECO:0000313" key="5">
    <source>
        <dbReference type="Proteomes" id="UP000317267"/>
    </source>
</evidence>
<name>A0A1H0XKU9_9PSED</name>
<sequence>MKRVDRYVEEALLESTTSYFDSGTSGAIAVNGERSAILKISAIEKLVQKVAETDDDVAYLHEGYGGQKIKLTSMGEKLLVYIWAKQEIQRYYPIHDFSPLVNVFFQATEEHAFQYYSHRNLKNFHGDLLALVDSINVAVERIRFLVRGAAFRKQLNAHRRLSNKNYKSLIAYIDAIFKDTSRVLVLRVDLGYSKLVGGGGVREQLDFEDVKLHRERLMGMLRRKLPTNTLLGHSWKLEYGLSKGYHYHCMFFLDGSRVREDIGWARMIGETWADKATHGRGVYYNCNRRKDAYRACGIGMIEHSDKDKRKNLQKAAVYLTKIEYYVRIVIDGRARTFGRGEMPKRAVKKRGRPRRSSCLGV</sequence>
<accession>A0A1H0XKU9</accession>
<evidence type="ECO:0000256" key="1">
    <source>
        <dbReference type="SAM" id="MobiDB-lite"/>
    </source>
</evidence>
<comment type="caution">
    <text evidence="3">The sequence shown here is derived from an EMBL/GenBank/DDBJ whole genome shotgun (WGS) entry which is preliminary data.</text>
</comment>
<feature type="compositionally biased region" description="Basic residues" evidence="1">
    <location>
        <begin position="345"/>
        <end position="355"/>
    </location>
</feature>
<dbReference type="Proteomes" id="UP000317267">
    <property type="component" value="Unassembled WGS sequence"/>
</dbReference>
<feature type="region of interest" description="Disordered" evidence="1">
    <location>
        <begin position="341"/>
        <end position="361"/>
    </location>
</feature>
<gene>
    <name evidence="3" type="ORF">FIV39_24090</name>
    <name evidence="2" type="ORF">SAMN04490186_0084</name>
</gene>
<dbReference type="OrthoDB" id="8592743at2"/>
<reference evidence="3 5" key="2">
    <citation type="submission" date="2019-06" db="EMBL/GenBank/DDBJ databases">
        <title>Pseudomonas bimorpha sp. nov. isolated from bovine raw milk and skim milk concentrate.</title>
        <authorList>
            <person name="Hofmann K."/>
            <person name="Huptas C."/>
            <person name="Doll E."/>
            <person name="Scherer S."/>
            <person name="Wenning M."/>
        </authorList>
    </citation>
    <scope>NUCLEOTIDE SEQUENCE [LARGE SCALE GENOMIC DNA]</scope>
    <source>
        <strain evidence="3 5">DSM 17515</strain>
    </source>
</reference>
<evidence type="ECO:0000313" key="4">
    <source>
        <dbReference type="Proteomes" id="UP000198740"/>
    </source>
</evidence>
<dbReference type="AlphaFoldDB" id="A0A1H0XKU9"/>
<proteinExistence type="predicted"/>
<dbReference type="EMBL" id="FNKM01000001">
    <property type="protein sequence ID" value="SDQ03473.1"/>
    <property type="molecule type" value="Genomic_DNA"/>
</dbReference>
<evidence type="ECO:0000313" key="3">
    <source>
        <dbReference type="EMBL" id="TWR62424.1"/>
    </source>
</evidence>
<dbReference type="EMBL" id="VFES01000017">
    <property type="protein sequence ID" value="TWR62424.1"/>
    <property type="molecule type" value="Genomic_DNA"/>
</dbReference>
<dbReference type="RefSeq" id="WP_090399714.1">
    <property type="nucleotide sequence ID" value="NZ_FNKM01000001.1"/>
</dbReference>
<organism evidence="3 5">
    <name type="scientific">Pseudomonas grimontii</name>
    <dbReference type="NCBI Taxonomy" id="129847"/>
    <lineage>
        <taxon>Bacteria</taxon>
        <taxon>Pseudomonadati</taxon>
        <taxon>Pseudomonadota</taxon>
        <taxon>Gammaproteobacteria</taxon>
        <taxon>Pseudomonadales</taxon>
        <taxon>Pseudomonadaceae</taxon>
        <taxon>Pseudomonas</taxon>
    </lineage>
</organism>
<dbReference type="Proteomes" id="UP000198740">
    <property type="component" value="Unassembled WGS sequence"/>
</dbReference>
<protein>
    <submittedName>
        <fullName evidence="3">Inovirus Gp2 family protein</fullName>
    </submittedName>
</protein>
<evidence type="ECO:0000313" key="2">
    <source>
        <dbReference type="EMBL" id="SDQ03473.1"/>
    </source>
</evidence>
<keyword evidence="4" id="KW-1185">Reference proteome</keyword>
<reference evidence="2 4" key="1">
    <citation type="submission" date="2016-10" db="EMBL/GenBank/DDBJ databases">
        <authorList>
            <person name="Varghese N."/>
            <person name="Submissions S."/>
        </authorList>
    </citation>
    <scope>NUCLEOTIDE SEQUENCE [LARGE SCALE GENOMIC DNA]</scope>
    <source>
        <strain evidence="2 4">BS2976</strain>
    </source>
</reference>